<protein>
    <submittedName>
        <fullName evidence="2">Uncharacterized protein</fullName>
    </submittedName>
</protein>
<feature type="transmembrane region" description="Helical" evidence="1">
    <location>
        <begin position="60"/>
        <end position="79"/>
    </location>
</feature>
<feature type="transmembrane region" description="Helical" evidence="1">
    <location>
        <begin position="36"/>
        <end position="53"/>
    </location>
</feature>
<name>A0A3S7V0K0_MYXFU</name>
<evidence type="ECO:0000256" key="1">
    <source>
        <dbReference type="SAM" id="Phobius"/>
    </source>
</evidence>
<reference evidence="2" key="1">
    <citation type="journal article" date="2018" name="J. Ind. Microbiol. Biotechnol.">
        <title>Genome mining reveals uncommon alkylpyrones as type III PKS products from myxobacteria.</title>
        <authorList>
            <person name="Hug J.J."/>
            <person name="Panter F."/>
            <person name="Krug D."/>
            <person name="Muller R."/>
        </authorList>
    </citation>
    <scope>NUCLEOTIDE SEQUENCE</scope>
    <source>
        <strain evidence="2">MCy10608</strain>
    </source>
</reference>
<keyword evidence="1" id="KW-1133">Transmembrane helix</keyword>
<proteinExistence type="predicted"/>
<keyword evidence="1" id="KW-0472">Membrane</keyword>
<dbReference type="EMBL" id="MH908923">
    <property type="protein sequence ID" value="AYM54502.1"/>
    <property type="molecule type" value="Genomic_DNA"/>
</dbReference>
<dbReference type="AlphaFoldDB" id="A0A3S7V0K0"/>
<organism evidence="2">
    <name type="scientific">Myxococcus fulvus</name>
    <dbReference type="NCBI Taxonomy" id="33"/>
    <lineage>
        <taxon>Bacteria</taxon>
        <taxon>Pseudomonadati</taxon>
        <taxon>Myxococcota</taxon>
        <taxon>Myxococcia</taxon>
        <taxon>Myxococcales</taxon>
        <taxon>Cystobacterineae</taxon>
        <taxon>Myxococcaceae</taxon>
        <taxon>Myxococcus</taxon>
    </lineage>
</organism>
<sequence>MMPRRHLPLLLTLVLLGSLLGFFALCDSVDAVSYLLSWNAVILCLGLGLGAYGSRSAPRGFRMGLLVAFVGGVVGIRLTEWNSRKPFLRDFSLLRIGMTRGEVEAVMGRYIEGTGWPANPYVQPEAPHGMGSEHARDAGRGPGGALELKDSVVYRHTHQGWGDSDWGIVRFEAGRVAELSFSPD</sequence>
<evidence type="ECO:0000313" key="2">
    <source>
        <dbReference type="EMBL" id="AYM54502.1"/>
    </source>
</evidence>
<accession>A0A3S7V0K0</accession>
<keyword evidence="1" id="KW-0812">Transmembrane</keyword>